<dbReference type="EC" id="2.7.11.1" evidence="1"/>
<dbReference type="SMART" id="SM00473">
    <property type="entry name" value="PAN_AP"/>
    <property type="match status" value="1"/>
</dbReference>
<feature type="transmembrane region" description="Helical" evidence="7">
    <location>
        <begin position="287"/>
        <end position="308"/>
    </location>
</feature>
<keyword evidence="7" id="KW-0812">Transmembrane</keyword>
<dbReference type="Pfam" id="PF00954">
    <property type="entry name" value="S_locus_glycop"/>
    <property type="match status" value="2"/>
</dbReference>
<comment type="caution">
    <text evidence="10">The sequence shown here is derived from an EMBL/GenBank/DDBJ whole genome shotgun (WGS) entry which is preliminary data.</text>
</comment>
<evidence type="ECO:0000256" key="8">
    <source>
        <dbReference type="SAM" id="SignalP"/>
    </source>
</evidence>
<evidence type="ECO:0000256" key="2">
    <source>
        <dbReference type="ARBA" id="ARBA00022729"/>
    </source>
</evidence>
<keyword evidence="7" id="KW-0472">Membrane</keyword>
<dbReference type="SUPFAM" id="SSF51110">
    <property type="entry name" value="alpha-D-mannose-specific plant lectins"/>
    <property type="match status" value="2"/>
</dbReference>
<feature type="signal peptide" evidence="8">
    <location>
        <begin position="1"/>
        <end position="23"/>
    </location>
</feature>
<dbReference type="Pfam" id="PF01453">
    <property type="entry name" value="B_lectin"/>
    <property type="match status" value="2"/>
</dbReference>
<dbReference type="InterPro" id="IPR001480">
    <property type="entry name" value="Bulb-type_lectin_dom"/>
</dbReference>
<accession>A0A978W3M3</accession>
<dbReference type="CDD" id="cd01098">
    <property type="entry name" value="PAN_AP_plant"/>
    <property type="match status" value="1"/>
</dbReference>
<evidence type="ECO:0000256" key="6">
    <source>
        <dbReference type="ARBA" id="ARBA00048679"/>
    </source>
</evidence>
<gene>
    <name evidence="10" type="ORF">FEM48_Zijuj01G0213400</name>
</gene>
<evidence type="ECO:0000259" key="9">
    <source>
        <dbReference type="PROSITE" id="PS50927"/>
    </source>
</evidence>
<evidence type="ECO:0000313" key="11">
    <source>
        <dbReference type="Proteomes" id="UP000813462"/>
    </source>
</evidence>
<feature type="domain" description="Bulb-type lectin" evidence="9">
    <location>
        <begin position="24"/>
        <end position="151"/>
    </location>
</feature>
<evidence type="ECO:0000256" key="7">
    <source>
        <dbReference type="SAM" id="Phobius"/>
    </source>
</evidence>
<dbReference type="SMART" id="SM00108">
    <property type="entry name" value="B_lectin"/>
    <property type="match status" value="1"/>
</dbReference>
<dbReference type="InterPro" id="IPR036426">
    <property type="entry name" value="Bulb-type_lectin_dom_sf"/>
</dbReference>
<dbReference type="GO" id="GO:0048544">
    <property type="term" value="P:recognition of pollen"/>
    <property type="evidence" value="ECO:0007669"/>
    <property type="project" value="InterPro"/>
</dbReference>
<dbReference type="PROSITE" id="PS01186">
    <property type="entry name" value="EGF_2"/>
    <property type="match status" value="1"/>
</dbReference>
<comment type="catalytic activity">
    <reaction evidence="5">
        <text>L-threonyl-[protein] + ATP = O-phospho-L-threonyl-[protein] + ADP + H(+)</text>
        <dbReference type="Rhea" id="RHEA:46608"/>
        <dbReference type="Rhea" id="RHEA-COMP:11060"/>
        <dbReference type="Rhea" id="RHEA-COMP:11605"/>
        <dbReference type="ChEBI" id="CHEBI:15378"/>
        <dbReference type="ChEBI" id="CHEBI:30013"/>
        <dbReference type="ChEBI" id="CHEBI:30616"/>
        <dbReference type="ChEBI" id="CHEBI:61977"/>
        <dbReference type="ChEBI" id="CHEBI:456216"/>
        <dbReference type="EC" id="2.7.11.1"/>
    </reaction>
</comment>
<proteinExistence type="predicted"/>
<dbReference type="Proteomes" id="UP000813462">
    <property type="component" value="Unassembled WGS sequence"/>
</dbReference>
<keyword evidence="4" id="KW-0325">Glycoprotein</keyword>
<keyword evidence="7" id="KW-1133">Transmembrane helix</keyword>
<dbReference type="InterPro" id="IPR000858">
    <property type="entry name" value="S_locus_glycoprot_dom"/>
</dbReference>
<dbReference type="InterPro" id="IPR000742">
    <property type="entry name" value="EGF"/>
</dbReference>
<keyword evidence="2 8" id="KW-0732">Signal</keyword>
<sequence>MVIHSFMFIGANLLFYLFTTSLALDSVRQHQSLSEDRTMISREGSFELGFFTPGSYLGIWYKNIPNKSVVWWTSSPKQAQNPLVQILDSGNLVVRDEENAVAGSYFWQSFDYPSDTLLPKMKLGWDLKTGLKRGLSSWRNPEDPCPGNFTYGMELGPRTYPEEYIRNGNTKYYRTGPWNGLRFSGVPEQKANDFLGFNFVYNDDEVYYAYTIEVNFMITRIVLNPTTGKRERSSWFVQNNAWMVNSSLPEDKCDDYGLCGANSNCSIIGQNPIYKMKKPRGNGKMKATVIAVAVIGVVSGMLFLGFCIHGRRKVSLKEKTKRNEMNKSLVWWSISQKQFENPLVQIVDSGNLVIRDEKDYNPEAYLYPSDTLLPDMKMGWDLRTGLKTCLSAWRSPDDPCPGNFTYGIELGPHTYPEAYIRKGNGKYYLTGPWNGLRFSGSPELKPNPLYGFHFVYNDDEVFRERSTWIEAERTWKQYSSVPRDYSDNYGLCRANGKCIIGQNPVCECLQGFKPKSQGNCNIMDWSQGCERNVPLNCQEKHSDGFVKFVGLRLPDITFTWVNKSMILQECRAKFLDNCSCMASENSDISGEGSGCVRWFGGLVDIRGFPEGGRDLHTRMPASELGPCLIL</sequence>
<comment type="catalytic activity">
    <reaction evidence="6">
        <text>L-seryl-[protein] + ATP = O-phospho-L-seryl-[protein] + ADP + H(+)</text>
        <dbReference type="Rhea" id="RHEA:17989"/>
        <dbReference type="Rhea" id="RHEA-COMP:9863"/>
        <dbReference type="Rhea" id="RHEA-COMP:11604"/>
        <dbReference type="ChEBI" id="CHEBI:15378"/>
        <dbReference type="ChEBI" id="CHEBI:29999"/>
        <dbReference type="ChEBI" id="CHEBI:30616"/>
        <dbReference type="ChEBI" id="CHEBI:83421"/>
        <dbReference type="ChEBI" id="CHEBI:456216"/>
        <dbReference type="EC" id="2.7.11.1"/>
    </reaction>
</comment>
<dbReference type="GO" id="GO:0004674">
    <property type="term" value="F:protein serine/threonine kinase activity"/>
    <property type="evidence" value="ECO:0007669"/>
    <property type="project" value="UniProtKB-EC"/>
</dbReference>
<dbReference type="PANTHER" id="PTHR32444:SF234">
    <property type="entry name" value="RECEPTOR-LIKE SERINE_THREONINE-PROTEIN KINASE"/>
    <property type="match status" value="1"/>
</dbReference>
<evidence type="ECO:0000256" key="1">
    <source>
        <dbReference type="ARBA" id="ARBA00012513"/>
    </source>
</evidence>
<evidence type="ECO:0000256" key="4">
    <source>
        <dbReference type="ARBA" id="ARBA00023180"/>
    </source>
</evidence>
<feature type="chain" id="PRO_5037469888" description="non-specific serine/threonine protein kinase" evidence="8">
    <location>
        <begin position="24"/>
        <end position="630"/>
    </location>
</feature>
<dbReference type="AlphaFoldDB" id="A0A978W3M3"/>
<protein>
    <recommendedName>
        <fullName evidence="1">non-specific serine/threonine protein kinase</fullName>
        <ecNumber evidence="1">2.7.11.1</ecNumber>
    </recommendedName>
</protein>
<dbReference type="Gene3D" id="2.90.10.10">
    <property type="entry name" value="Bulb-type lectin domain"/>
    <property type="match status" value="1"/>
</dbReference>
<evidence type="ECO:0000313" key="10">
    <source>
        <dbReference type="EMBL" id="KAH7546557.1"/>
    </source>
</evidence>
<dbReference type="PANTHER" id="PTHR32444">
    <property type="entry name" value="BULB-TYPE LECTIN DOMAIN-CONTAINING PROTEIN"/>
    <property type="match status" value="1"/>
</dbReference>
<evidence type="ECO:0000256" key="5">
    <source>
        <dbReference type="ARBA" id="ARBA00047899"/>
    </source>
</evidence>
<name>A0A978W3M3_ZIZJJ</name>
<reference evidence="10" key="1">
    <citation type="journal article" date="2021" name="Front. Plant Sci.">
        <title>Chromosome-Scale Genome Assembly for Chinese Sour Jujube and Insights Into Its Genome Evolution and Domestication Signature.</title>
        <authorList>
            <person name="Shen L.-Y."/>
            <person name="Luo H."/>
            <person name="Wang X.-L."/>
            <person name="Wang X.-M."/>
            <person name="Qiu X.-J."/>
            <person name="Liu H."/>
            <person name="Zhou S.-S."/>
            <person name="Jia K.-H."/>
            <person name="Nie S."/>
            <person name="Bao Y.-T."/>
            <person name="Zhang R.-G."/>
            <person name="Yun Q.-Z."/>
            <person name="Chai Y.-H."/>
            <person name="Lu J.-Y."/>
            <person name="Li Y."/>
            <person name="Zhao S.-W."/>
            <person name="Mao J.-F."/>
            <person name="Jia S.-G."/>
            <person name="Mao Y.-M."/>
        </authorList>
    </citation>
    <scope>NUCLEOTIDE SEQUENCE</scope>
    <source>
        <strain evidence="10">AT0</strain>
        <tissue evidence="10">Leaf</tissue>
    </source>
</reference>
<organism evidence="10 11">
    <name type="scientific">Ziziphus jujuba var. spinosa</name>
    <dbReference type="NCBI Taxonomy" id="714518"/>
    <lineage>
        <taxon>Eukaryota</taxon>
        <taxon>Viridiplantae</taxon>
        <taxon>Streptophyta</taxon>
        <taxon>Embryophyta</taxon>
        <taxon>Tracheophyta</taxon>
        <taxon>Spermatophyta</taxon>
        <taxon>Magnoliopsida</taxon>
        <taxon>eudicotyledons</taxon>
        <taxon>Gunneridae</taxon>
        <taxon>Pentapetalae</taxon>
        <taxon>rosids</taxon>
        <taxon>fabids</taxon>
        <taxon>Rosales</taxon>
        <taxon>Rhamnaceae</taxon>
        <taxon>Paliureae</taxon>
        <taxon>Ziziphus</taxon>
    </lineage>
</organism>
<dbReference type="Pfam" id="PF08276">
    <property type="entry name" value="PAN_2"/>
    <property type="match status" value="1"/>
</dbReference>
<dbReference type="EMBL" id="JAEACU010000001">
    <property type="protein sequence ID" value="KAH7546557.1"/>
    <property type="molecule type" value="Genomic_DNA"/>
</dbReference>
<dbReference type="PROSITE" id="PS50927">
    <property type="entry name" value="BULB_LECTIN"/>
    <property type="match status" value="1"/>
</dbReference>
<evidence type="ECO:0000256" key="3">
    <source>
        <dbReference type="ARBA" id="ARBA00023157"/>
    </source>
</evidence>
<dbReference type="InterPro" id="IPR003609">
    <property type="entry name" value="Pan_app"/>
</dbReference>
<keyword evidence="3" id="KW-1015">Disulfide bond</keyword>